<dbReference type="GO" id="GO:0000725">
    <property type="term" value="P:recombinational repair"/>
    <property type="evidence" value="ECO:0007669"/>
    <property type="project" value="TreeGrafter"/>
</dbReference>
<sequence>MYNIALKSSAGSGKTYELAKRFLSLYLRGFPLESLYGITFTNKATLEMKERIIRYLDILVDDNPTRPDEIEIVNEFGGRQKSTYTKREYLFNNLSSLNISTFHSLFANFLSTLPFEAGILPGYEIIDETEEAILLNEVLDRFFEKALKEGGYKKAILDLVQYKERRVKEYISRVFGDTRKELELIRETIGDPNGMERKLKMDEAEFKRAVDRFLLFMEKNRECTYTGKGTMDANMGKFIQGVKDLIEDKDWAGMGEKLTNGEFLLKKYFKKFVDKLSDGKSEFDKIVNSLTERLNSLLVSLSDRELYVHIKPILQIDRMLQDEKLGRNFITFDDIERLAERALKGGTDYLYFKIGARIDHLMIDEFQDTSNRQWEILRPLVDEITSYGAEEKSLFYVGDPNQAVFRWRGGEPKLFDFVKKQYKGKITENTLDINHRSKSAIVDFVNRLFNRNDIYEESNVGGWVCLESVGSFKADEGREKTRRRTVEVIGRLKDAGYDYDDIAILVRGNKYGVAITDLLESEGIPCISESKASIFSKDDTRTVINLLRFLECPEDDFSLSQVLLSPFFRMKENTIEWLKRKSDKSLYRSLIDEHPDWNASKKLKQLLSVVGFSSPYEMVYKIYDELNLPVTGSLAALLEAAFSHTNEESGSPSSFIDWIERVGENIEVEETEGEGVRILTVHKAKGLEFPVVIIPDTVWKLQEENKLLMYRYSKGAMKPDKVYWANLGKFFPEVVKASTERVKEDEKKVLYVALTRAIEGIYILGFDWGSKWNWFDFVVDEFGCPYKVGEMEKEEERREKREGRRERREKKREKRVRAVREERELYSPTEVGVEIVTAKRRERMEFGDIVHKALSKVHWLDGKNIEELISNLLEYVKSIYVRRAEDERLIEGRVKEVIYDTLTFPDFQFAFKKGEREIRLRAEVPVYFEKEKRDVSIKVDRLLIEPDRLTIIDYKTGEEKSDDIRQLKSYKEGMRKVFPEREVEAYLLYVEHGKVVKVR</sequence>
<dbReference type="GO" id="GO:0043138">
    <property type="term" value="F:3'-5' DNA helicase activity"/>
    <property type="evidence" value="ECO:0007669"/>
    <property type="project" value="UniProtKB-EC"/>
</dbReference>
<comment type="catalytic activity">
    <reaction evidence="11">
        <text>Couples ATP hydrolysis with the unwinding of duplex DNA by translocating in the 3'-5' direction.</text>
        <dbReference type="EC" id="5.6.2.4"/>
    </reaction>
</comment>
<dbReference type="PANTHER" id="PTHR11070">
    <property type="entry name" value="UVRD / RECB / PCRA DNA HELICASE FAMILY MEMBER"/>
    <property type="match status" value="1"/>
</dbReference>
<dbReference type="GO" id="GO:0005524">
    <property type="term" value="F:ATP binding"/>
    <property type="evidence" value="ECO:0007669"/>
    <property type="project" value="UniProtKB-UniRule"/>
</dbReference>
<keyword evidence="8" id="KW-0238">DNA-binding</keyword>
<evidence type="ECO:0000256" key="4">
    <source>
        <dbReference type="ARBA" id="ARBA00022801"/>
    </source>
</evidence>
<dbReference type="Gene3D" id="3.90.320.10">
    <property type="match status" value="1"/>
</dbReference>
<dbReference type="InterPro" id="IPR014017">
    <property type="entry name" value="DNA_helicase_UvrD-like_C"/>
</dbReference>
<dbReference type="PROSITE" id="PS51217">
    <property type="entry name" value="UVRD_HELICASE_CTER"/>
    <property type="match status" value="1"/>
</dbReference>
<dbReference type="InterPro" id="IPR038726">
    <property type="entry name" value="PDDEXK_AddAB-type"/>
</dbReference>
<evidence type="ECO:0000256" key="15">
    <source>
        <dbReference type="SAM" id="MobiDB-lite"/>
    </source>
</evidence>
<dbReference type="InterPro" id="IPR027417">
    <property type="entry name" value="P-loop_NTPase"/>
</dbReference>
<reference evidence="18 19" key="1">
    <citation type="submission" date="2017-07" db="EMBL/GenBank/DDBJ databases">
        <title>Recovery of genomes from metagenomes via a dereplication, aggregation, and scoring strategy.</title>
        <authorList>
            <person name="Sieber C.M."/>
            <person name="Probst A.J."/>
            <person name="Sharrar A."/>
            <person name="Thomas B.C."/>
            <person name="Hess M."/>
            <person name="Tringe S.G."/>
            <person name="Banfield J.F."/>
        </authorList>
    </citation>
    <scope>NUCLEOTIDE SEQUENCE [LARGE SCALE GENOMIC DNA]</scope>
    <source>
        <strain evidence="18">JGI_Cruoil_03_44_89</strain>
    </source>
</reference>
<dbReference type="Pfam" id="PF13361">
    <property type="entry name" value="UvrD_C"/>
    <property type="match status" value="2"/>
</dbReference>
<comment type="caution">
    <text evidence="18">The sequence shown here is derived from an EMBL/GenBank/DDBJ whole genome shotgun (WGS) entry which is preliminary data.</text>
</comment>
<keyword evidence="7 14" id="KW-0067">ATP-binding</keyword>
<evidence type="ECO:0000259" key="16">
    <source>
        <dbReference type="PROSITE" id="PS51198"/>
    </source>
</evidence>
<evidence type="ECO:0000256" key="11">
    <source>
        <dbReference type="ARBA" id="ARBA00034617"/>
    </source>
</evidence>
<dbReference type="GO" id="GO:0004527">
    <property type="term" value="F:exonuclease activity"/>
    <property type="evidence" value="ECO:0007669"/>
    <property type="project" value="UniProtKB-KW"/>
</dbReference>
<dbReference type="GO" id="GO:0003677">
    <property type="term" value="F:DNA binding"/>
    <property type="evidence" value="ECO:0007669"/>
    <property type="project" value="UniProtKB-KW"/>
</dbReference>
<proteinExistence type="predicted"/>
<comment type="catalytic activity">
    <reaction evidence="13">
        <text>ATP + H2O = ADP + phosphate + H(+)</text>
        <dbReference type="Rhea" id="RHEA:13065"/>
        <dbReference type="ChEBI" id="CHEBI:15377"/>
        <dbReference type="ChEBI" id="CHEBI:15378"/>
        <dbReference type="ChEBI" id="CHEBI:30616"/>
        <dbReference type="ChEBI" id="CHEBI:43474"/>
        <dbReference type="ChEBI" id="CHEBI:456216"/>
        <dbReference type="EC" id="5.6.2.4"/>
    </reaction>
</comment>
<dbReference type="GO" id="GO:0005829">
    <property type="term" value="C:cytosol"/>
    <property type="evidence" value="ECO:0007669"/>
    <property type="project" value="TreeGrafter"/>
</dbReference>
<feature type="domain" description="UvrD-like helicase C-terminal" evidence="17">
    <location>
        <begin position="439"/>
        <end position="686"/>
    </location>
</feature>
<evidence type="ECO:0000256" key="13">
    <source>
        <dbReference type="ARBA" id="ARBA00048988"/>
    </source>
</evidence>
<evidence type="ECO:0000313" key="18">
    <source>
        <dbReference type="EMBL" id="OYD16601.1"/>
    </source>
</evidence>
<evidence type="ECO:0000256" key="2">
    <source>
        <dbReference type="ARBA" id="ARBA00022741"/>
    </source>
</evidence>
<evidence type="ECO:0000256" key="9">
    <source>
        <dbReference type="ARBA" id="ARBA00023204"/>
    </source>
</evidence>
<dbReference type="AlphaFoldDB" id="A0A235BWI1"/>
<keyword evidence="10" id="KW-0413">Isomerase</keyword>
<dbReference type="InterPro" id="IPR014016">
    <property type="entry name" value="UvrD-like_ATP-bd"/>
</dbReference>
<evidence type="ECO:0000256" key="3">
    <source>
        <dbReference type="ARBA" id="ARBA00022763"/>
    </source>
</evidence>
<evidence type="ECO:0000256" key="10">
    <source>
        <dbReference type="ARBA" id="ARBA00023235"/>
    </source>
</evidence>
<evidence type="ECO:0000256" key="12">
    <source>
        <dbReference type="ARBA" id="ARBA00034808"/>
    </source>
</evidence>
<dbReference type="InterPro" id="IPR000212">
    <property type="entry name" value="DNA_helicase_UvrD/REP"/>
</dbReference>
<feature type="binding site" evidence="14">
    <location>
        <begin position="8"/>
        <end position="15"/>
    </location>
    <ligand>
        <name>ATP</name>
        <dbReference type="ChEBI" id="CHEBI:30616"/>
    </ligand>
</feature>
<evidence type="ECO:0000259" key="17">
    <source>
        <dbReference type="PROSITE" id="PS51217"/>
    </source>
</evidence>
<evidence type="ECO:0000256" key="14">
    <source>
        <dbReference type="PROSITE-ProRule" id="PRU00560"/>
    </source>
</evidence>
<keyword evidence="5 14" id="KW-0347">Helicase</keyword>
<feature type="domain" description="UvrD-like helicase ATP-binding" evidence="16">
    <location>
        <begin position="1"/>
        <end position="438"/>
    </location>
</feature>
<feature type="compositionally biased region" description="Basic and acidic residues" evidence="15">
    <location>
        <begin position="793"/>
        <end position="806"/>
    </location>
</feature>
<organism evidence="18 19">
    <name type="scientific">candidate division WOR-3 bacterium JGI_Cruoil_03_44_89</name>
    <dbReference type="NCBI Taxonomy" id="1973748"/>
    <lineage>
        <taxon>Bacteria</taxon>
        <taxon>Bacteria division WOR-3</taxon>
    </lineage>
</organism>
<feature type="region of interest" description="Disordered" evidence="15">
    <location>
        <begin position="793"/>
        <end position="813"/>
    </location>
</feature>
<name>A0A235BWI1_UNCW3</name>
<dbReference type="SUPFAM" id="SSF52540">
    <property type="entry name" value="P-loop containing nucleoside triphosphate hydrolases"/>
    <property type="match status" value="1"/>
</dbReference>
<evidence type="ECO:0000256" key="8">
    <source>
        <dbReference type="ARBA" id="ARBA00023125"/>
    </source>
</evidence>
<accession>A0A235BWI1</accession>
<evidence type="ECO:0000256" key="7">
    <source>
        <dbReference type="ARBA" id="ARBA00022840"/>
    </source>
</evidence>
<keyword evidence="2 14" id="KW-0547">Nucleotide-binding</keyword>
<evidence type="ECO:0000313" key="19">
    <source>
        <dbReference type="Proteomes" id="UP000215215"/>
    </source>
</evidence>
<keyword evidence="1" id="KW-0540">Nuclease</keyword>
<dbReference type="Gene3D" id="3.40.50.300">
    <property type="entry name" value="P-loop containing nucleotide triphosphate hydrolases"/>
    <property type="match status" value="4"/>
</dbReference>
<protein>
    <recommendedName>
        <fullName evidence="12">DNA 3'-5' helicase</fullName>
        <ecNumber evidence="12">5.6.2.4</ecNumber>
    </recommendedName>
</protein>
<dbReference type="EMBL" id="NOZQ01000059">
    <property type="protein sequence ID" value="OYD16601.1"/>
    <property type="molecule type" value="Genomic_DNA"/>
</dbReference>
<evidence type="ECO:0000256" key="5">
    <source>
        <dbReference type="ARBA" id="ARBA00022806"/>
    </source>
</evidence>
<evidence type="ECO:0000256" key="1">
    <source>
        <dbReference type="ARBA" id="ARBA00022722"/>
    </source>
</evidence>
<dbReference type="Pfam" id="PF00580">
    <property type="entry name" value="UvrD-helicase"/>
    <property type="match status" value="1"/>
</dbReference>
<keyword evidence="9" id="KW-0234">DNA repair</keyword>
<evidence type="ECO:0000256" key="6">
    <source>
        <dbReference type="ARBA" id="ARBA00022839"/>
    </source>
</evidence>
<dbReference type="InterPro" id="IPR011604">
    <property type="entry name" value="PDDEXK-like_dom_sf"/>
</dbReference>
<keyword evidence="3" id="KW-0227">DNA damage</keyword>
<dbReference type="Proteomes" id="UP000215215">
    <property type="component" value="Unassembled WGS sequence"/>
</dbReference>
<dbReference type="Pfam" id="PF12705">
    <property type="entry name" value="PDDEXK_1"/>
    <property type="match status" value="1"/>
</dbReference>
<dbReference type="EC" id="5.6.2.4" evidence="12"/>
<keyword evidence="4 14" id="KW-0378">Hydrolase</keyword>
<keyword evidence="6" id="KW-0269">Exonuclease</keyword>
<dbReference type="PROSITE" id="PS51198">
    <property type="entry name" value="UVRD_HELICASE_ATP_BIND"/>
    <property type="match status" value="1"/>
</dbReference>
<dbReference type="PANTHER" id="PTHR11070:SF2">
    <property type="entry name" value="ATP-DEPENDENT DNA HELICASE SRS2"/>
    <property type="match status" value="1"/>
</dbReference>
<gene>
    <name evidence="18" type="ORF">CH333_03035</name>
</gene>